<dbReference type="Gene3D" id="3.40.630.10">
    <property type="entry name" value="Zn peptidases"/>
    <property type="match status" value="2"/>
</dbReference>
<dbReference type="InterPro" id="IPR050072">
    <property type="entry name" value="Peptidase_M20A"/>
</dbReference>
<feature type="domain" description="Peptidase M20 dimerisation" evidence="8">
    <location>
        <begin position="175"/>
        <end position="281"/>
    </location>
</feature>
<evidence type="ECO:0000256" key="6">
    <source>
        <dbReference type="ARBA" id="ARBA00022833"/>
    </source>
</evidence>
<dbReference type="EMBL" id="FNPV01000003">
    <property type="protein sequence ID" value="SDY60682.1"/>
    <property type="molecule type" value="Genomic_DNA"/>
</dbReference>
<evidence type="ECO:0000256" key="4">
    <source>
        <dbReference type="ARBA" id="ARBA00022723"/>
    </source>
</evidence>
<gene>
    <name evidence="9" type="ORF">SAMN05192546_103109</name>
</gene>
<evidence type="ECO:0000256" key="5">
    <source>
        <dbReference type="ARBA" id="ARBA00022801"/>
    </source>
</evidence>
<evidence type="ECO:0000256" key="1">
    <source>
        <dbReference type="ARBA" id="ARBA00001941"/>
    </source>
</evidence>
<comment type="similarity">
    <text evidence="3">Belongs to the peptidase M20A family.</text>
</comment>
<keyword evidence="7" id="KW-0170">Cobalt</keyword>
<comment type="cofactor">
    <cofactor evidence="2">
        <name>Zn(2+)</name>
        <dbReference type="ChEBI" id="CHEBI:29105"/>
    </cofactor>
</comment>
<accession>A0A1H3L8B9</accession>
<sequence length="392" mass="43583">MDQWINKSEVISLAEKLISIQSHKENQGQEFNIAHFIKDVFQAEKIMTELEEIEPHRPNIYGFLPGSNSDHYFMFNGHIDTVPGFNMEYDPFKPFIKNGRLYGRGSVDMKGALAAMISAIIAIKRKGIPLKEGVVFAGVIDEEQCCKGTERIVRTKAITPTLAVIGEPTNLKTAIAHKGMEWIEIAFQGLATHGSTPHNGVNAIYLANEFLTLLRNELEPKLKNKTYPLLGSATINPGVLKGGNDPNIVPDHCVLQIDRRWLPSESILELYEEIEQIATKAISKISGGSFLIKRMDEATAALYNMPHSISPDDPFVIETLRIAENITKVESEPVAFPGWSDGAQLSNNLDTSVIVLGPGDITQAHSNNEFCSIDQIWQATQIYYSLIEKFCL</sequence>
<dbReference type="Pfam" id="PF07687">
    <property type="entry name" value="M20_dimer"/>
    <property type="match status" value="1"/>
</dbReference>
<keyword evidence="5" id="KW-0378">Hydrolase</keyword>
<evidence type="ECO:0000259" key="8">
    <source>
        <dbReference type="Pfam" id="PF07687"/>
    </source>
</evidence>
<dbReference type="AlphaFoldDB" id="A0A1H3L8B9"/>
<evidence type="ECO:0000313" key="9">
    <source>
        <dbReference type="EMBL" id="SDY60682.1"/>
    </source>
</evidence>
<dbReference type="InterPro" id="IPR036264">
    <property type="entry name" value="Bact_exopeptidase_dim_dom"/>
</dbReference>
<dbReference type="SUPFAM" id="SSF53187">
    <property type="entry name" value="Zn-dependent exopeptidases"/>
    <property type="match status" value="1"/>
</dbReference>
<keyword evidence="6" id="KW-0862">Zinc</keyword>
<dbReference type="RefSeq" id="WP_093311727.1">
    <property type="nucleotide sequence ID" value="NZ_FNPV01000003.1"/>
</dbReference>
<proteinExistence type="inferred from homology"/>
<dbReference type="GO" id="GO:0046872">
    <property type="term" value="F:metal ion binding"/>
    <property type="evidence" value="ECO:0007669"/>
    <property type="project" value="UniProtKB-KW"/>
</dbReference>
<evidence type="ECO:0000256" key="3">
    <source>
        <dbReference type="ARBA" id="ARBA00006247"/>
    </source>
</evidence>
<dbReference type="SUPFAM" id="SSF55031">
    <property type="entry name" value="Bacterial exopeptidase dimerisation domain"/>
    <property type="match status" value="1"/>
</dbReference>
<dbReference type="OrthoDB" id="9792335at2"/>
<name>A0A1H3L8B9_9FIRM</name>
<comment type="cofactor">
    <cofactor evidence="1">
        <name>Co(2+)</name>
        <dbReference type="ChEBI" id="CHEBI:48828"/>
    </cofactor>
</comment>
<evidence type="ECO:0000256" key="7">
    <source>
        <dbReference type="ARBA" id="ARBA00023285"/>
    </source>
</evidence>
<dbReference type="STRING" id="159292.SAMN05192546_103109"/>
<keyword evidence="10" id="KW-1185">Reference proteome</keyword>
<organism evidence="9 10">
    <name type="scientific">Tindallia californiensis</name>
    <dbReference type="NCBI Taxonomy" id="159292"/>
    <lineage>
        <taxon>Bacteria</taxon>
        <taxon>Bacillati</taxon>
        <taxon>Bacillota</taxon>
        <taxon>Clostridia</taxon>
        <taxon>Peptostreptococcales</taxon>
        <taxon>Tindalliaceae</taxon>
        <taxon>Tindallia</taxon>
    </lineage>
</organism>
<dbReference type="CDD" id="cd08659">
    <property type="entry name" value="M20_ArgE_DapE-like"/>
    <property type="match status" value="1"/>
</dbReference>
<dbReference type="Pfam" id="PF01546">
    <property type="entry name" value="Peptidase_M20"/>
    <property type="match status" value="1"/>
</dbReference>
<evidence type="ECO:0000256" key="2">
    <source>
        <dbReference type="ARBA" id="ARBA00001947"/>
    </source>
</evidence>
<evidence type="ECO:0000313" key="10">
    <source>
        <dbReference type="Proteomes" id="UP000199230"/>
    </source>
</evidence>
<dbReference type="NCBIfam" id="TIGR01910">
    <property type="entry name" value="DapE-ArgE"/>
    <property type="match status" value="1"/>
</dbReference>
<dbReference type="InterPro" id="IPR011650">
    <property type="entry name" value="Peptidase_M20_dimer"/>
</dbReference>
<dbReference type="InterPro" id="IPR010182">
    <property type="entry name" value="ArgE/DapE"/>
</dbReference>
<protein>
    <submittedName>
        <fullName evidence="9">Acetylornithine deacetylase/succinyl-diaminopimelate desuccinylase</fullName>
    </submittedName>
</protein>
<dbReference type="GO" id="GO:0016787">
    <property type="term" value="F:hydrolase activity"/>
    <property type="evidence" value="ECO:0007669"/>
    <property type="project" value="UniProtKB-KW"/>
</dbReference>
<dbReference type="PANTHER" id="PTHR43808">
    <property type="entry name" value="ACETYLORNITHINE DEACETYLASE"/>
    <property type="match status" value="1"/>
</dbReference>
<dbReference type="Proteomes" id="UP000199230">
    <property type="component" value="Unassembled WGS sequence"/>
</dbReference>
<keyword evidence="4" id="KW-0479">Metal-binding</keyword>
<dbReference type="InterPro" id="IPR002933">
    <property type="entry name" value="Peptidase_M20"/>
</dbReference>
<dbReference type="Gene3D" id="3.30.70.360">
    <property type="match status" value="1"/>
</dbReference>
<reference evidence="9 10" key="1">
    <citation type="submission" date="2016-10" db="EMBL/GenBank/DDBJ databases">
        <authorList>
            <person name="de Groot N.N."/>
        </authorList>
    </citation>
    <scope>NUCLEOTIDE SEQUENCE [LARGE SCALE GENOMIC DNA]</scope>
    <source>
        <strain evidence="9 10">APO</strain>
    </source>
</reference>